<reference evidence="1" key="1">
    <citation type="journal article" date="2020" name="Stud. Mycol.">
        <title>101 Dothideomycetes genomes: a test case for predicting lifestyles and emergence of pathogens.</title>
        <authorList>
            <person name="Haridas S."/>
            <person name="Albert R."/>
            <person name="Binder M."/>
            <person name="Bloem J."/>
            <person name="Labutti K."/>
            <person name="Salamov A."/>
            <person name="Andreopoulos B."/>
            <person name="Baker S."/>
            <person name="Barry K."/>
            <person name="Bills G."/>
            <person name="Bluhm B."/>
            <person name="Cannon C."/>
            <person name="Castanera R."/>
            <person name="Culley D."/>
            <person name="Daum C."/>
            <person name="Ezra D."/>
            <person name="Gonzalez J."/>
            <person name="Henrissat B."/>
            <person name="Kuo A."/>
            <person name="Liang C."/>
            <person name="Lipzen A."/>
            <person name="Lutzoni F."/>
            <person name="Magnuson J."/>
            <person name="Mondo S."/>
            <person name="Nolan M."/>
            <person name="Ohm R."/>
            <person name="Pangilinan J."/>
            <person name="Park H.-J."/>
            <person name="Ramirez L."/>
            <person name="Alfaro M."/>
            <person name="Sun H."/>
            <person name="Tritt A."/>
            <person name="Yoshinaga Y."/>
            <person name="Zwiers L.-H."/>
            <person name="Turgeon B."/>
            <person name="Goodwin S."/>
            <person name="Spatafora J."/>
            <person name="Crous P."/>
            <person name="Grigoriev I."/>
        </authorList>
    </citation>
    <scope>NUCLEOTIDE SEQUENCE</scope>
    <source>
        <strain evidence="1">CBS 125425</strain>
    </source>
</reference>
<dbReference type="AlphaFoldDB" id="A0A9P4UWR8"/>
<dbReference type="Proteomes" id="UP000799444">
    <property type="component" value="Unassembled WGS sequence"/>
</dbReference>
<comment type="caution">
    <text evidence="1">The sequence shown here is derived from an EMBL/GenBank/DDBJ whole genome shotgun (WGS) entry which is preliminary data.</text>
</comment>
<proteinExistence type="predicted"/>
<name>A0A9P4UWR8_9PLEO</name>
<evidence type="ECO:0000313" key="1">
    <source>
        <dbReference type="EMBL" id="KAF2728206.1"/>
    </source>
</evidence>
<evidence type="ECO:0000313" key="2">
    <source>
        <dbReference type="Proteomes" id="UP000799444"/>
    </source>
</evidence>
<sequence>MDVPWRIGNSAPLPLSTYSDSFSCYNSKEEEETYIAISDYLLVEWRQNPQAGLCKCYLYNRKDVVDDKLLLLVCAIYVPGCEEQWQKALKWIVNRLSENKISWDVEIIDVELLCSRADIAPFIPKMADDLLKVSPLLGHIDWVAIDILNIFSPLKRLKTPTLMISTKDATDLRLGPAIQDIKSHTDFEEVMLLQVNSVLPEARDKDDVPLHDAITSCFYGSLYGAIDNPIGGSCGLKDLQVSATIGFPISFNGSPIEFASKDIHGLTSARVFSPALQLGATIQAPSIMDADRDLKQAFKNRNYSQSSAEVLRKFYETSSRDLGKVVAMSHLEHEGWLTDWCIFKMIWPWEIDPYISLKDGPRIQLNEWIPLVPGQSHQVLRRGRSSGWTTGRTNPYPSVINIRGLHPQKSDALVYGVFPEFSTDSSGDAFLYSWGDLGSPVMAEGPSPKHGNLLGICSGINSGSQLHYITPMDVLARSVAAIMQQDMTQPKEAEQPK</sequence>
<dbReference type="EMBL" id="ML996290">
    <property type="protein sequence ID" value="KAF2728206.1"/>
    <property type="molecule type" value="Genomic_DNA"/>
</dbReference>
<organism evidence="1 2">
    <name type="scientific">Polyplosphaeria fusca</name>
    <dbReference type="NCBI Taxonomy" id="682080"/>
    <lineage>
        <taxon>Eukaryota</taxon>
        <taxon>Fungi</taxon>
        <taxon>Dikarya</taxon>
        <taxon>Ascomycota</taxon>
        <taxon>Pezizomycotina</taxon>
        <taxon>Dothideomycetes</taxon>
        <taxon>Pleosporomycetidae</taxon>
        <taxon>Pleosporales</taxon>
        <taxon>Tetraplosphaeriaceae</taxon>
        <taxon>Polyplosphaeria</taxon>
    </lineage>
</organism>
<keyword evidence="2" id="KW-1185">Reference proteome</keyword>
<gene>
    <name evidence="1" type="ORF">EJ04DRAFT_592096</name>
</gene>
<protein>
    <submittedName>
        <fullName evidence="1">Uncharacterized protein</fullName>
    </submittedName>
</protein>
<accession>A0A9P4UWR8</accession>